<dbReference type="EMBL" id="BMAT01005247">
    <property type="protein sequence ID" value="GFR89696.1"/>
    <property type="molecule type" value="Genomic_DNA"/>
</dbReference>
<dbReference type="AlphaFoldDB" id="A0AAV4GWM3"/>
<comment type="caution">
    <text evidence="1">The sequence shown here is derived from an EMBL/GenBank/DDBJ whole genome shotgun (WGS) entry which is preliminary data.</text>
</comment>
<keyword evidence="2" id="KW-1185">Reference proteome</keyword>
<sequence length="132" mass="15289">MINLCTEPSIYYMRGHSSPRGSLGVRKHDKNYIIRTTRELSRNKRTEWIRGEKRHQQQPLMTNSSGIANQMGTYRSQTWSERIKPLHCHKVGDGDAKCPSNTVSSYLGLQDLAYFSRWLMAPWPFILATVVF</sequence>
<organism evidence="1 2">
    <name type="scientific">Elysia marginata</name>
    <dbReference type="NCBI Taxonomy" id="1093978"/>
    <lineage>
        <taxon>Eukaryota</taxon>
        <taxon>Metazoa</taxon>
        <taxon>Spiralia</taxon>
        <taxon>Lophotrochozoa</taxon>
        <taxon>Mollusca</taxon>
        <taxon>Gastropoda</taxon>
        <taxon>Heterobranchia</taxon>
        <taxon>Euthyneura</taxon>
        <taxon>Panpulmonata</taxon>
        <taxon>Sacoglossa</taxon>
        <taxon>Placobranchoidea</taxon>
        <taxon>Plakobranchidae</taxon>
        <taxon>Elysia</taxon>
    </lineage>
</organism>
<proteinExistence type="predicted"/>
<protein>
    <submittedName>
        <fullName evidence="1">Uncharacterized protein</fullName>
    </submittedName>
</protein>
<reference evidence="1 2" key="1">
    <citation type="journal article" date="2021" name="Elife">
        <title>Chloroplast acquisition without the gene transfer in kleptoplastic sea slugs, Plakobranchus ocellatus.</title>
        <authorList>
            <person name="Maeda T."/>
            <person name="Takahashi S."/>
            <person name="Yoshida T."/>
            <person name="Shimamura S."/>
            <person name="Takaki Y."/>
            <person name="Nagai Y."/>
            <person name="Toyoda A."/>
            <person name="Suzuki Y."/>
            <person name="Arimoto A."/>
            <person name="Ishii H."/>
            <person name="Satoh N."/>
            <person name="Nishiyama T."/>
            <person name="Hasebe M."/>
            <person name="Maruyama T."/>
            <person name="Minagawa J."/>
            <person name="Obokata J."/>
            <person name="Shigenobu S."/>
        </authorList>
    </citation>
    <scope>NUCLEOTIDE SEQUENCE [LARGE SCALE GENOMIC DNA]</scope>
</reference>
<evidence type="ECO:0000313" key="2">
    <source>
        <dbReference type="Proteomes" id="UP000762676"/>
    </source>
</evidence>
<gene>
    <name evidence="1" type="ORF">ElyMa_002548700</name>
</gene>
<name>A0AAV4GWM3_9GAST</name>
<accession>A0AAV4GWM3</accession>
<evidence type="ECO:0000313" key="1">
    <source>
        <dbReference type="EMBL" id="GFR89696.1"/>
    </source>
</evidence>
<dbReference type="Proteomes" id="UP000762676">
    <property type="component" value="Unassembled WGS sequence"/>
</dbReference>